<name>A0A6L5JXI4_RHOTE</name>
<sequence>MKISSVVICVGVSVALAGCASTMQSMFNLPADLSESEAKMITDQVMSGTGKVRLDERTLAAFGGIPPGQAVPRLAKLKLDGRLIEQTRRTGVCRRIGDEANRAGIDPLSSLNASRHTLFDATADGLIERAVGVVSDSGCVKVVRMYSALLGANRDIRESQSNLRGYNGDSSRYFAKALVGYQMYRDLALADSKRVAELVAAPTHEAMSAAWRKIDHLETCELLRSSAHSQQAGLLLKSSQFKQTVWSAPHYDMFCELSGVNDMFRAAGVDLP</sequence>
<dbReference type="Proteomes" id="UP000480275">
    <property type="component" value="Unassembled WGS sequence"/>
</dbReference>
<organism evidence="2 3">
    <name type="scientific">Rhodocyclus tenuis</name>
    <name type="common">Rhodospirillum tenue</name>
    <dbReference type="NCBI Taxonomy" id="1066"/>
    <lineage>
        <taxon>Bacteria</taxon>
        <taxon>Pseudomonadati</taxon>
        <taxon>Pseudomonadota</taxon>
        <taxon>Betaproteobacteria</taxon>
        <taxon>Rhodocyclales</taxon>
        <taxon>Rhodocyclaceae</taxon>
        <taxon>Rhodocyclus</taxon>
    </lineage>
</organism>
<evidence type="ECO:0000313" key="2">
    <source>
        <dbReference type="EMBL" id="MQY51310.1"/>
    </source>
</evidence>
<dbReference type="EMBL" id="WIXJ01000003">
    <property type="protein sequence ID" value="MQY51310.1"/>
    <property type="molecule type" value="Genomic_DNA"/>
</dbReference>
<keyword evidence="1" id="KW-0732">Signal</keyword>
<dbReference type="PROSITE" id="PS51257">
    <property type="entry name" value="PROKAR_LIPOPROTEIN"/>
    <property type="match status" value="1"/>
</dbReference>
<comment type="caution">
    <text evidence="2">The sequence shown here is derived from an EMBL/GenBank/DDBJ whole genome shotgun (WGS) entry which is preliminary data.</text>
</comment>
<protein>
    <recommendedName>
        <fullName evidence="4">Lipoprotein</fullName>
    </recommendedName>
</protein>
<evidence type="ECO:0000256" key="1">
    <source>
        <dbReference type="SAM" id="SignalP"/>
    </source>
</evidence>
<evidence type="ECO:0000313" key="3">
    <source>
        <dbReference type="Proteomes" id="UP000480275"/>
    </source>
</evidence>
<proteinExistence type="predicted"/>
<accession>A0A6L5JXI4</accession>
<feature type="signal peptide" evidence="1">
    <location>
        <begin position="1"/>
        <end position="17"/>
    </location>
</feature>
<reference evidence="2 3" key="1">
    <citation type="submission" date="2019-10" db="EMBL/GenBank/DDBJ databases">
        <title>Whole-genome sequence of the purple nonsulfur photosynthetic bacterium Rhodocyclus tenuis.</title>
        <authorList>
            <person name="Kyndt J.A."/>
            <person name="Meyer T.E."/>
        </authorList>
    </citation>
    <scope>NUCLEOTIDE SEQUENCE [LARGE SCALE GENOMIC DNA]</scope>
    <source>
        <strain evidence="2 3">DSM 110</strain>
    </source>
</reference>
<evidence type="ECO:0008006" key="4">
    <source>
        <dbReference type="Google" id="ProtNLM"/>
    </source>
</evidence>
<gene>
    <name evidence="2" type="ORF">GHK24_05930</name>
</gene>
<feature type="chain" id="PRO_5026716146" description="Lipoprotein" evidence="1">
    <location>
        <begin position="18"/>
        <end position="272"/>
    </location>
</feature>
<dbReference type="AlphaFoldDB" id="A0A6L5JXI4"/>